<dbReference type="GO" id="GO:0000725">
    <property type="term" value="P:recombinational repair"/>
    <property type="evidence" value="ECO:0007669"/>
    <property type="project" value="TreeGrafter"/>
</dbReference>
<dbReference type="SUPFAM" id="SSF52540">
    <property type="entry name" value="P-loop containing nucleoside triphosphate hydrolases"/>
    <property type="match status" value="1"/>
</dbReference>
<evidence type="ECO:0000256" key="7">
    <source>
        <dbReference type="ARBA" id="ARBA00023235"/>
    </source>
</evidence>
<evidence type="ECO:0000256" key="11">
    <source>
        <dbReference type="PROSITE-ProRule" id="PRU00560"/>
    </source>
</evidence>
<dbReference type="AlphaFoldDB" id="A0A7T5URQ4"/>
<dbReference type="EMBL" id="CP066690">
    <property type="protein sequence ID" value="QQG44868.1"/>
    <property type="molecule type" value="Genomic_DNA"/>
</dbReference>
<evidence type="ECO:0000259" key="12">
    <source>
        <dbReference type="PROSITE" id="PS51198"/>
    </source>
</evidence>
<dbReference type="EC" id="5.6.2.4" evidence="9"/>
<dbReference type="Proteomes" id="UP000595618">
    <property type="component" value="Chromosome"/>
</dbReference>
<dbReference type="GO" id="GO:0003677">
    <property type="term" value="F:DNA binding"/>
    <property type="evidence" value="ECO:0007669"/>
    <property type="project" value="UniProtKB-KW"/>
</dbReference>
<dbReference type="InterPro" id="IPR014016">
    <property type="entry name" value="UvrD-like_ATP-bd"/>
</dbReference>
<evidence type="ECO:0000256" key="4">
    <source>
        <dbReference type="ARBA" id="ARBA00022806"/>
    </source>
</evidence>
<keyword evidence="2 11" id="KW-0547">Nucleotide-binding</keyword>
<comment type="catalytic activity">
    <reaction evidence="8">
        <text>Couples ATP hydrolysis with the unwinding of duplex DNA by translocating in the 3'-5' direction.</text>
        <dbReference type="EC" id="5.6.2.4"/>
    </reaction>
</comment>
<evidence type="ECO:0000256" key="10">
    <source>
        <dbReference type="ARBA" id="ARBA00048988"/>
    </source>
</evidence>
<dbReference type="Pfam" id="PF13361">
    <property type="entry name" value="UvrD_C"/>
    <property type="match status" value="1"/>
</dbReference>
<feature type="binding site" evidence="11">
    <location>
        <begin position="27"/>
        <end position="34"/>
    </location>
    <ligand>
        <name>ATP</name>
        <dbReference type="ChEBI" id="CHEBI:30616"/>
    </ligand>
</feature>
<dbReference type="GO" id="GO:0005524">
    <property type="term" value="F:ATP binding"/>
    <property type="evidence" value="ECO:0007669"/>
    <property type="project" value="UniProtKB-UniRule"/>
</dbReference>
<dbReference type="InterPro" id="IPR013986">
    <property type="entry name" value="DExx_box_DNA_helicase_dom_sf"/>
</dbReference>
<dbReference type="InterPro" id="IPR000212">
    <property type="entry name" value="DNA_helicase_UvrD/REP"/>
</dbReference>
<dbReference type="CDD" id="cd17932">
    <property type="entry name" value="DEXQc_UvrD"/>
    <property type="match status" value="1"/>
</dbReference>
<accession>A0A7T5URQ4</accession>
<dbReference type="GO" id="GO:0016787">
    <property type="term" value="F:hydrolase activity"/>
    <property type="evidence" value="ECO:0007669"/>
    <property type="project" value="UniProtKB-UniRule"/>
</dbReference>
<dbReference type="GO" id="GO:0009314">
    <property type="term" value="P:response to radiation"/>
    <property type="evidence" value="ECO:0007669"/>
    <property type="project" value="UniProtKB-ARBA"/>
</dbReference>
<feature type="domain" description="UvrD-like helicase ATP-binding" evidence="12">
    <location>
        <begin position="6"/>
        <end position="291"/>
    </location>
</feature>
<dbReference type="GO" id="GO:0033202">
    <property type="term" value="C:DNA helicase complex"/>
    <property type="evidence" value="ECO:0007669"/>
    <property type="project" value="TreeGrafter"/>
</dbReference>
<name>A0A7T5URQ4_9BACT</name>
<dbReference type="GO" id="GO:0005829">
    <property type="term" value="C:cytosol"/>
    <property type="evidence" value="ECO:0007669"/>
    <property type="project" value="TreeGrafter"/>
</dbReference>
<protein>
    <recommendedName>
        <fullName evidence="9">DNA 3'-5' helicase</fullName>
        <ecNumber evidence="9">5.6.2.4</ecNumber>
    </recommendedName>
</protein>
<keyword evidence="6" id="KW-0238">DNA-binding</keyword>
<dbReference type="CDD" id="cd18807">
    <property type="entry name" value="SF1_C_UvrD"/>
    <property type="match status" value="1"/>
</dbReference>
<evidence type="ECO:0000256" key="6">
    <source>
        <dbReference type="ARBA" id="ARBA00023125"/>
    </source>
</evidence>
<comment type="catalytic activity">
    <reaction evidence="10">
        <text>ATP + H2O = ADP + phosphate + H(+)</text>
        <dbReference type="Rhea" id="RHEA:13065"/>
        <dbReference type="ChEBI" id="CHEBI:15377"/>
        <dbReference type="ChEBI" id="CHEBI:15378"/>
        <dbReference type="ChEBI" id="CHEBI:30616"/>
        <dbReference type="ChEBI" id="CHEBI:43474"/>
        <dbReference type="ChEBI" id="CHEBI:456216"/>
        <dbReference type="EC" id="5.6.2.4"/>
    </reaction>
</comment>
<organism evidence="14 15">
    <name type="scientific">Candidatus Sungiibacteriota bacterium</name>
    <dbReference type="NCBI Taxonomy" id="2750080"/>
    <lineage>
        <taxon>Bacteria</taxon>
        <taxon>Candidatus Sungiibacteriota</taxon>
    </lineage>
</organism>
<reference evidence="14 15" key="1">
    <citation type="submission" date="2020-07" db="EMBL/GenBank/DDBJ databases">
        <title>Huge and variable diversity of episymbiotic CPR bacteria and DPANN archaea in groundwater ecosystems.</title>
        <authorList>
            <person name="He C.Y."/>
            <person name="Keren R."/>
            <person name="Whittaker M."/>
            <person name="Farag I.F."/>
            <person name="Doudna J."/>
            <person name="Cate J.H.D."/>
            <person name="Banfield J.F."/>
        </authorList>
    </citation>
    <scope>NUCLEOTIDE SEQUENCE [LARGE SCALE GENOMIC DNA]</scope>
    <source>
        <strain evidence="14">NC_groundwater_541_Ag_S-0.1um_46_50</strain>
    </source>
</reference>
<keyword evidence="5 11" id="KW-0067">ATP-binding</keyword>
<evidence type="ECO:0000256" key="5">
    <source>
        <dbReference type="ARBA" id="ARBA00022840"/>
    </source>
</evidence>
<feature type="domain" description="UvrD-like helicase C-terminal" evidence="13">
    <location>
        <begin position="292"/>
        <end position="549"/>
    </location>
</feature>
<evidence type="ECO:0000256" key="9">
    <source>
        <dbReference type="ARBA" id="ARBA00034808"/>
    </source>
</evidence>
<dbReference type="PANTHER" id="PTHR11070">
    <property type="entry name" value="UVRD / RECB / PCRA DNA HELICASE FAMILY MEMBER"/>
    <property type="match status" value="1"/>
</dbReference>
<dbReference type="InterPro" id="IPR027417">
    <property type="entry name" value="P-loop_NTPase"/>
</dbReference>
<gene>
    <name evidence="14" type="ORF">HYW89_02540</name>
</gene>
<proteinExistence type="inferred from homology"/>
<dbReference type="Gene3D" id="3.40.50.300">
    <property type="entry name" value="P-loop containing nucleotide triphosphate hydrolases"/>
    <property type="match status" value="2"/>
</dbReference>
<dbReference type="InterPro" id="IPR014017">
    <property type="entry name" value="DNA_helicase_UvrD-like_C"/>
</dbReference>
<evidence type="ECO:0000256" key="1">
    <source>
        <dbReference type="ARBA" id="ARBA00009922"/>
    </source>
</evidence>
<evidence type="ECO:0000313" key="15">
    <source>
        <dbReference type="Proteomes" id="UP000595618"/>
    </source>
</evidence>
<dbReference type="Gene3D" id="1.10.10.160">
    <property type="match status" value="1"/>
</dbReference>
<dbReference type="FunFam" id="1.10.10.160:FF:000001">
    <property type="entry name" value="ATP-dependent DNA helicase"/>
    <property type="match status" value="1"/>
</dbReference>
<evidence type="ECO:0000313" key="14">
    <source>
        <dbReference type="EMBL" id="QQG44868.1"/>
    </source>
</evidence>
<keyword evidence="7" id="KW-0413">Isomerase</keyword>
<dbReference type="PROSITE" id="PS51217">
    <property type="entry name" value="UVRD_HELICASE_CTER"/>
    <property type="match status" value="1"/>
</dbReference>
<evidence type="ECO:0000259" key="13">
    <source>
        <dbReference type="PROSITE" id="PS51217"/>
    </source>
</evidence>
<evidence type="ECO:0000256" key="8">
    <source>
        <dbReference type="ARBA" id="ARBA00034617"/>
    </source>
</evidence>
<dbReference type="Gene3D" id="1.10.486.10">
    <property type="entry name" value="PCRA, domain 4"/>
    <property type="match status" value="1"/>
</dbReference>
<keyword evidence="4 11" id="KW-0347">Helicase</keyword>
<sequence length="640" mass="72363">MKELLNDLNPQQQEAVLTTEGPVLILAGPGSGKTKTLTQRIAHLLQIGVPAEEILAVTFTNKAAGEMRSRIRALVGEKALNANSETMFVGTFHSLAVKILRVHASRLGFLPNFTIFDDDDSLALIKETMKELAINPKQFPAGMISGVISGLKNELVTPGEYEAREGLSDLFPKTVHKIYAFYQKSLHDANAMDFDDLIMNVCLLFDKNPVILESYQNRFRYINVDEYQDVNQAQYRLVTQLALKKRNIAVVGDDAQAIYAFRGADYRNILNFENDWPDAKVVVLDQNYRSTQIILEAASELIAKNKLQKKKQLWTTGAEGEPITVVAAENERQEAEFILSLMKDLVGRGCPLKDMVVLYRTNAQSRNLEEVFLEHNFPYKIVGGIKFYHRKEVKDVISYLRFLFNSKDLVSLKRIINVPARGIGKSTILAYLAENKRVLRPAEKEKIERFHALKTELREGINSLTAAAFLKHLLKTIKYREYLDDSSANSEERWENVQELVSLAKKYDALESPKGLEKLLEDVALMSDSDQIETGQSVVNLMTLHSAKGLEFPVVFVVGMEEGIFPHSRSLFNPADLEEERRLCYVGLTRAKKRVFLSFALQRTRFGATEVNPPSRFLSEIPEHLLEVNELIPTIEAKPL</sequence>
<dbReference type="PROSITE" id="PS51198">
    <property type="entry name" value="UVRD_HELICASE_ATP_BIND"/>
    <property type="match status" value="1"/>
</dbReference>
<dbReference type="PANTHER" id="PTHR11070:SF2">
    <property type="entry name" value="ATP-DEPENDENT DNA HELICASE SRS2"/>
    <property type="match status" value="1"/>
</dbReference>
<evidence type="ECO:0000256" key="3">
    <source>
        <dbReference type="ARBA" id="ARBA00022801"/>
    </source>
</evidence>
<comment type="similarity">
    <text evidence="1">Belongs to the helicase family. UvrD subfamily.</text>
</comment>
<dbReference type="Pfam" id="PF00580">
    <property type="entry name" value="UvrD-helicase"/>
    <property type="match status" value="1"/>
</dbReference>
<dbReference type="GO" id="GO:0043138">
    <property type="term" value="F:3'-5' DNA helicase activity"/>
    <property type="evidence" value="ECO:0007669"/>
    <property type="project" value="UniProtKB-EC"/>
</dbReference>
<keyword evidence="3 11" id="KW-0378">Hydrolase</keyword>
<evidence type="ECO:0000256" key="2">
    <source>
        <dbReference type="ARBA" id="ARBA00022741"/>
    </source>
</evidence>